<accession>A0A4Q1BYW1</accession>
<organism evidence="3 4">
    <name type="scientific">Aquirufa rosea</name>
    <dbReference type="NCBI Taxonomy" id="2509241"/>
    <lineage>
        <taxon>Bacteria</taxon>
        <taxon>Pseudomonadati</taxon>
        <taxon>Bacteroidota</taxon>
        <taxon>Cytophagia</taxon>
        <taxon>Cytophagales</taxon>
        <taxon>Flectobacillaceae</taxon>
        <taxon>Aquirufa</taxon>
    </lineage>
</organism>
<protein>
    <submittedName>
        <fullName evidence="3">SDR family oxidoreductase</fullName>
    </submittedName>
</protein>
<dbReference type="InterPro" id="IPR014710">
    <property type="entry name" value="RmlC-like_jellyroll"/>
</dbReference>
<dbReference type="RefSeq" id="WP_129027499.1">
    <property type="nucleotide sequence ID" value="NZ_SDHY01000005.1"/>
</dbReference>
<reference evidence="3 4" key="1">
    <citation type="submission" date="2019-01" db="EMBL/GenBank/DDBJ databases">
        <title>Cytophagaceae bacterium strain CAR-16.</title>
        <authorList>
            <person name="Chen W.-M."/>
        </authorList>
    </citation>
    <scope>NUCLEOTIDE SEQUENCE [LARGE SCALE GENOMIC DNA]</scope>
    <source>
        <strain evidence="3 4">CAR-16</strain>
    </source>
</reference>
<dbReference type="Proteomes" id="UP000289455">
    <property type="component" value="Unassembled WGS sequence"/>
</dbReference>
<comment type="caution">
    <text evidence="3">The sequence shown here is derived from an EMBL/GenBank/DDBJ whole genome shotgun (WGS) entry which is preliminary data.</text>
</comment>
<keyword evidence="4" id="KW-1185">Reference proteome</keyword>
<dbReference type="Gene3D" id="2.60.120.10">
    <property type="entry name" value="Jelly Rolls"/>
    <property type="match status" value="1"/>
</dbReference>
<dbReference type="InterPro" id="IPR036291">
    <property type="entry name" value="NAD(P)-bd_dom_sf"/>
</dbReference>
<dbReference type="Pfam" id="PF01370">
    <property type="entry name" value="Epimerase"/>
    <property type="match status" value="1"/>
</dbReference>
<dbReference type="SUPFAM" id="SSF51182">
    <property type="entry name" value="RmlC-like cupins"/>
    <property type="match status" value="1"/>
</dbReference>
<dbReference type="CDD" id="cd07007">
    <property type="entry name" value="cupin_CapF-like_C"/>
    <property type="match status" value="1"/>
</dbReference>
<evidence type="ECO:0000259" key="2">
    <source>
        <dbReference type="Pfam" id="PF14667"/>
    </source>
</evidence>
<dbReference type="PANTHER" id="PTHR43245">
    <property type="entry name" value="BIFUNCTIONAL POLYMYXIN RESISTANCE PROTEIN ARNA"/>
    <property type="match status" value="1"/>
</dbReference>
<dbReference type="AlphaFoldDB" id="A0A4Q1BYW1"/>
<name>A0A4Q1BYW1_9BACT</name>
<dbReference type="EMBL" id="SDHY01000005">
    <property type="protein sequence ID" value="RXK48269.1"/>
    <property type="molecule type" value="Genomic_DNA"/>
</dbReference>
<gene>
    <name evidence="3" type="ORF">ESB04_09505</name>
</gene>
<dbReference type="InterPro" id="IPR050177">
    <property type="entry name" value="Lipid_A_modif_metabolic_enz"/>
</dbReference>
<dbReference type="Pfam" id="PF14667">
    <property type="entry name" value="Polysacc_synt_C"/>
    <property type="match status" value="1"/>
</dbReference>
<dbReference type="OrthoDB" id="9801056at2"/>
<dbReference type="SUPFAM" id="SSF51735">
    <property type="entry name" value="NAD(P)-binding Rossmann-fold domains"/>
    <property type="match status" value="1"/>
</dbReference>
<evidence type="ECO:0000313" key="3">
    <source>
        <dbReference type="EMBL" id="RXK48269.1"/>
    </source>
</evidence>
<evidence type="ECO:0000313" key="4">
    <source>
        <dbReference type="Proteomes" id="UP000289455"/>
    </source>
</evidence>
<sequence length="371" mass="43011">MIKIGVTGSNGFIGWHLCRTLELYSGKFELIEFKREWFNEDINLDLFVSKCNIIVHLAGINRHCEESAIYETNVSLAERLVKSFKRTEFKGQVIFSSSKQEERSNIFGNSKKMARELFANWANLSTGKFQGLIIPNVFGAFCVPFYNSVVSTFCHQLINNEVPKIETDATLNLIYINDLIKKIINIFDSDTNSKITIEHTDTKKVSEILNTLLNFKTKYLENGQIPDLKNQFEINLFNTFRSYLNLKIQFPIKYKNNIDVKGNFVEIIRLESGGQVSFSTTSKGITRGNHFHTRKIERFSVIKGKALIQLRKIGTSEIFDYFLYGEEPAYVDIPIWYTHNIKNIGEEELYTIFWINEFYDSNDSDTFFENV</sequence>
<proteinExistence type="predicted"/>
<feature type="domain" description="Capsular polysaccharide assembling protein CapF C-terminal" evidence="2">
    <location>
        <begin position="258"/>
        <end position="367"/>
    </location>
</feature>
<feature type="domain" description="NAD-dependent epimerase/dehydratase" evidence="1">
    <location>
        <begin position="6"/>
        <end position="189"/>
    </location>
</feature>
<dbReference type="InterPro" id="IPR011051">
    <property type="entry name" value="RmlC_Cupin_sf"/>
</dbReference>
<evidence type="ECO:0000259" key="1">
    <source>
        <dbReference type="Pfam" id="PF01370"/>
    </source>
</evidence>
<dbReference type="Gene3D" id="3.40.50.720">
    <property type="entry name" value="NAD(P)-binding Rossmann-like Domain"/>
    <property type="match status" value="1"/>
</dbReference>
<dbReference type="PANTHER" id="PTHR43245:SF55">
    <property type="entry name" value="NAD(P)-BINDING DOMAIN-CONTAINING PROTEIN"/>
    <property type="match status" value="1"/>
</dbReference>
<dbReference type="InterPro" id="IPR029303">
    <property type="entry name" value="CapF_C"/>
</dbReference>
<dbReference type="InterPro" id="IPR001509">
    <property type="entry name" value="Epimerase_deHydtase"/>
</dbReference>